<feature type="domain" description="Bacterial alpha-L-rhamnosidase N-terminal" evidence="5">
    <location>
        <begin position="357"/>
        <end position="522"/>
    </location>
</feature>
<evidence type="ECO:0000313" key="9">
    <source>
        <dbReference type="Proteomes" id="UP000589520"/>
    </source>
</evidence>
<dbReference type="InterPro" id="IPR013783">
    <property type="entry name" value="Ig-like_fold"/>
</dbReference>
<name>A0A7Y9TFV3_9BACT</name>
<dbReference type="Pfam" id="PF17389">
    <property type="entry name" value="Bac_rhamnosid6H"/>
    <property type="match status" value="1"/>
</dbReference>
<dbReference type="InterPro" id="IPR035398">
    <property type="entry name" value="Bac_rhamnosid_C"/>
</dbReference>
<feature type="domain" description="Alpha-L-rhamnosidase six-hairpin glycosidase" evidence="6">
    <location>
        <begin position="647"/>
        <end position="977"/>
    </location>
</feature>
<keyword evidence="8" id="KW-0326">Glycosidase</keyword>
<dbReference type="Pfam" id="PF17390">
    <property type="entry name" value="Bac_rhamnosid_C"/>
    <property type="match status" value="1"/>
</dbReference>
<dbReference type="PIRSF" id="PIRSF010631">
    <property type="entry name" value="A-rhamnsds"/>
    <property type="match status" value="1"/>
</dbReference>
<accession>A0A7Y9TFV3</accession>
<dbReference type="Gene3D" id="1.50.10.10">
    <property type="match status" value="1"/>
</dbReference>
<dbReference type="Pfam" id="PF05592">
    <property type="entry name" value="Bac_rhamnosid"/>
    <property type="match status" value="1"/>
</dbReference>
<evidence type="ECO:0000313" key="8">
    <source>
        <dbReference type="EMBL" id="NYF78040.1"/>
    </source>
</evidence>
<organism evidence="8 9">
    <name type="scientific">Granulicella arctica</name>
    <dbReference type="NCBI Taxonomy" id="940613"/>
    <lineage>
        <taxon>Bacteria</taxon>
        <taxon>Pseudomonadati</taxon>
        <taxon>Acidobacteriota</taxon>
        <taxon>Terriglobia</taxon>
        <taxon>Terriglobales</taxon>
        <taxon>Acidobacteriaceae</taxon>
        <taxon>Granulicella</taxon>
    </lineage>
</organism>
<keyword evidence="9" id="KW-1185">Reference proteome</keyword>
<evidence type="ECO:0000259" key="5">
    <source>
        <dbReference type="Pfam" id="PF08531"/>
    </source>
</evidence>
<evidence type="ECO:0000256" key="3">
    <source>
        <dbReference type="ARBA" id="ARBA00022801"/>
    </source>
</evidence>
<dbReference type="Gene3D" id="2.60.120.260">
    <property type="entry name" value="Galactose-binding domain-like"/>
    <property type="match status" value="3"/>
</dbReference>
<dbReference type="InterPro" id="IPR035396">
    <property type="entry name" value="Bac_rhamnosid6H"/>
</dbReference>
<evidence type="ECO:0000256" key="2">
    <source>
        <dbReference type="ARBA" id="ARBA00012652"/>
    </source>
</evidence>
<dbReference type="Gene3D" id="2.60.40.10">
    <property type="entry name" value="Immunoglobulins"/>
    <property type="match status" value="1"/>
</dbReference>
<feature type="domain" description="Alpha-L-rhamnosidase C-terminal" evidence="7">
    <location>
        <begin position="980"/>
        <end position="1057"/>
    </location>
</feature>
<dbReference type="InterPro" id="IPR016007">
    <property type="entry name" value="Alpha_rhamnosid"/>
</dbReference>
<evidence type="ECO:0000259" key="6">
    <source>
        <dbReference type="Pfam" id="PF17389"/>
    </source>
</evidence>
<dbReference type="RefSeq" id="WP_179487127.1">
    <property type="nucleotide sequence ID" value="NZ_JACCCW010000001.1"/>
</dbReference>
<sequence length="1085" mass="119307">MKSFPIGFIAQKSLNCPSKLAVQLLGLLSLITPGLLHATPVHLRTEGQTNPLGIDVLHPAFAWQSDATTRDWAQSAYQITVATSAEALRKGNADVWDSGRRPSPDSLAIPYDGPALKPSQRYFWTVRVWDKQGNAAIATELAWWETGLLQPSDWQAKWIRRNDPAAEQELQSIHWIWLPNADPQHVPQSTTVEFEYHLHADTRPEAAILHLFTGGTYTTRVNGHITGHKQEWGAFDREDIRDQLVFGKGAAGDNTIAVTLSVRSSHNAAATYPAALAAILNLTQADGKASSIVSDSNWRVRETKPQPSTDWQPAQDLGPLASQHFGVAPDRHTPASTPDRVETTTALLRKDFTPRSKVVSARLYITALGSYQAFLNGKRVGQSVLVPDFTDYRKRVLYQTYDVTSLVAGGHNTLAAVLGGGWHGSPLLWSGSRLFPGPDLLRAQLELRFANGTRQTIATDDTWQAAPSPIVSSEIYGGEAYDARLDHPTWNQPSTKSTDWTPATVAPDPAIEVTAQSDLTVHSAQTITPVNVTMVPSDGKQLAVFDMGQNMVGVVKLRVHGPRGTTVRMQFAERLNPDGTVYTENLRDADATDLYTLSGNGEETWTPAFTFHGFRYIQVSGFPGKPTPAAIEGIVLNSLPAQPSIRLETSSDLLNHMNTLGLWGQRGNFLSIPTDCPQRDERMGWMGDAGVFWRTGSYNFDIDSFSHKFMQDVVDAQGSNGAFSDISPNLLDPTDQLPGAPGWGDAGVLVPYSTWLQYGDRALVERNWPAMQAWLAFILRTNPNYLRQHELGNNFADWLAPDPHSPSDLVATAYWALIAHQMEQMATALGRTADAATYRDLYTHIRAAYQTQYIHPDGSVEGNTQTAYVLTLYTGMAPKELEANMTERLVKDIEAHQDHLTTGFLGTPFLLSVLDQQGRTDVAYTLLLNKTYPSWGYMVEKGATTWWERWNGDTGDPSMNSYNHYAFGSVMAWVYRRAAGIDTDPASPGFHHIVIAPHVDARLPHVHAEYDSAYGTVATDWTRNGDTNLSLKVTIPANTTATVHLPATASSLIEQDGKSIQPHEAAGTAITEIGSGTYTFTIHNK</sequence>
<dbReference type="InterPro" id="IPR012341">
    <property type="entry name" value="6hp_glycosidase-like_sf"/>
</dbReference>
<dbReference type="AlphaFoldDB" id="A0A7Y9TFV3"/>
<dbReference type="InterPro" id="IPR013737">
    <property type="entry name" value="Bac_rhamnosid_N"/>
</dbReference>
<feature type="domain" description="Alpha-L-rhamnosidase concanavalin-like" evidence="4">
    <location>
        <begin position="542"/>
        <end position="636"/>
    </location>
</feature>
<dbReference type="EMBL" id="JACCCW010000001">
    <property type="protein sequence ID" value="NYF78040.1"/>
    <property type="molecule type" value="Genomic_DNA"/>
</dbReference>
<evidence type="ECO:0000259" key="4">
    <source>
        <dbReference type="Pfam" id="PF05592"/>
    </source>
</evidence>
<dbReference type="SUPFAM" id="SSF48208">
    <property type="entry name" value="Six-hairpin glycosidases"/>
    <property type="match status" value="1"/>
</dbReference>
<dbReference type="Pfam" id="PF08531">
    <property type="entry name" value="Bac_rhamnosid_N"/>
    <property type="match status" value="1"/>
</dbReference>
<gene>
    <name evidence="8" type="ORF">HDF17_000327</name>
</gene>
<dbReference type="InterPro" id="IPR008928">
    <property type="entry name" value="6-hairpin_glycosidase_sf"/>
</dbReference>
<protein>
    <recommendedName>
        <fullName evidence="2">alpha-L-rhamnosidase</fullName>
        <ecNumber evidence="2">3.2.1.40</ecNumber>
    </recommendedName>
</protein>
<dbReference type="Proteomes" id="UP000589520">
    <property type="component" value="Unassembled WGS sequence"/>
</dbReference>
<dbReference type="PANTHER" id="PTHR33307">
    <property type="entry name" value="ALPHA-RHAMNOSIDASE (EUROFUNG)"/>
    <property type="match status" value="1"/>
</dbReference>
<comment type="catalytic activity">
    <reaction evidence="1">
        <text>Hydrolysis of terminal non-reducing alpha-L-rhamnose residues in alpha-L-rhamnosides.</text>
        <dbReference type="EC" id="3.2.1.40"/>
    </reaction>
</comment>
<keyword evidence="3 8" id="KW-0378">Hydrolase</keyword>
<dbReference type="PANTHER" id="PTHR33307:SF6">
    <property type="entry name" value="ALPHA-RHAMNOSIDASE (EUROFUNG)-RELATED"/>
    <property type="match status" value="1"/>
</dbReference>
<comment type="caution">
    <text evidence="8">The sequence shown here is derived from an EMBL/GenBank/DDBJ whole genome shotgun (WGS) entry which is preliminary data.</text>
</comment>
<dbReference type="GO" id="GO:0030596">
    <property type="term" value="F:alpha-L-rhamnosidase activity"/>
    <property type="evidence" value="ECO:0007669"/>
    <property type="project" value="UniProtKB-EC"/>
</dbReference>
<reference evidence="8 9" key="1">
    <citation type="submission" date="2020-07" db="EMBL/GenBank/DDBJ databases">
        <title>Genomic Encyclopedia of Type Strains, Phase IV (KMG-V): Genome sequencing to study the core and pangenomes of soil and plant-associated prokaryotes.</title>
        <authorList>
            <person name="Whitman W."/>
        </authorList>
    </citation>
    <scope>NUCLEOTIDE SEQUENCE [LARGE SCALE GENOMIC DNA]</scope>
    <source>
        <strain evidence="8 9">X4EP2</strain>
    </source>
</reference>
<dbReference type="Pfam" id="PF25788">
    <property type="entry name" value="Ig_Rha78A_N"/>
    <property type="match status" value="1"/>
</dbReference>
<proteinExistence type="predicted"/>
<dbReference type="Gene3D" id="2.60.420.10">
    <property type="entry name" value="Maltose phosphorylase, domain 3"/>
    <property type="match status" value="1"/>
</dbReference>
<evidence type="ECO:0000256" key="1">
    <source>
        <dbReference type="ARBA" id="ARBA00001445"/>
    </source>
</evidence>
<dbReference type="GO" id="GO:0005975">
    <property type="term" value="P:carbohydrate metabolic process"/>
    <property type="evidence" value="ECO:0007669"/>
    <property type="project" value="InterPro"/>
</dbReference>
<evidence type="ECO:0000259" key="7">
    <source>
        <dbReference type="Pfam" id="PF17390"/>
    </source>
</evidence>
<dbReference type="EC" id="3.2.1.40" evidence="2"/>
<dbReference type="InterPro" id="IPR008902">
    <property type="entry name" value="Rhamnosid_concanavalin"/>
</dbReference>